<evidence type="ECO:0000313" key="2">
    <source>
        <dbReference type="EMBL" id="MFC2998193.1"/>
    </source>
</evidence>
<dbReference type="PANTHER" id="PTHR11552">
    <property type="entry name" value="GLUCOSE-METHANOL-CHOLINE GMC OXIDOREDUCTASE"/>
    <property type="match status" value="1"/>
</dbReference>
<name>A0ABV7BLP7_9GAMM</name>
<gene>
    <name evidence="2" type="ORF">ACFODO_23670</name>
</gene>
<protein>
    <recommendedName>
        <fullName evidence="4">Glucose-methanol-choline oxidoreductase N-terminal domain-containing protein</fullName>
    </recommendedName>
</protein>
<keyword evidence="3" id="KW-1185">Reference proteome</keyword>
<dbReference type="EMBL" id="JBHRSF010000170">
    <property type="protein sequence ID" value="MFC2998193.1"/>
    <property type="molecule type" value="Genomic_DNA"/>
</dbReference>
<proteinExistence type="inferred from homology"/>
<dbReference type="SUPFAM" id="SSF51905">
    <property type="entry name" value="FAD/NAD(P)-binding domain"/>
    <property type="match status" value="1"/>
</dbReference>
<accession>A0ABV7BLP7</accession>
<reference evidence="3" key="1">
    <citation type="journal article" date="2019" name="Int. J. Syst. Evol. Microbiol.">
        <title>The Global Catalogue of Microorganisms (GCM) 10K type strain sequencing project: providing services to taxonomists for standard genome sequencing and annotation.</title>
        <authorList>
            <consortium name="The Broad Institute Genomics Platform"/>
            <consortium name="The Broad Institute Genome Sequencing Center for Infectious Disease"/>
            <person name="Wu L."/>
            <person name="Ma J."/>
        </authorList>
    </citation>
    <scope>NUCLEOTIDE SEQUENCE [LARGE SCALE GENOMIC DNA]</scope>
    <source>
        <strain evidence="3">KCTC 62575</strain>
    </source>
</reference>
<evidence type="ECO:0008006" key="4">
    <source>
        <dbReference type="Google" id="ProtNLM"/>
    </source>
</evidence>
<comment type="similarity">
    <text evidence="1">Belongs to the GMC oxidoreductase family.</text>
</comment>
<sequence>MEVKEYDYVICGAGSAGCVVATRLIQENKGTVLLLEAGGDDSHICIKIPAVL</sequence>
<dbReference type="PANTHER" id="PTHR11552:SF147">
    <property type="entry name" value="CHOLINE DEHYDROGENASE, MITOCHONDRIAL"/>
    <property type="match status" value="1"/>
</dbReference>
<evidence type="ECO:0000313" key="3">
    <source>
        <dbReference type="Proteomes" id="UP001595455"/>
    </source>
</evidence>
<dbReference type="RefSeq" id="WP_322887901.1">
    <property type="nucleotide sequence ID" value="NZ_JBHRSF010000170.1"/>
</dbReference>
<dbReference type="InterPro" id="IPR036188">
    <property type="entry name" value="FAD/NAD-bd_sf"/>
</dbReference>
<organism evidence="2 3">
    <name type="scientific">Acinetobacter sichuanensis</name>
    <dbReference type="NCBI Taxonomy" id="2136183"/>
    <lineage>
        <taxon>Bacteria</taxon>
        <taxon>Pseudomonadati</taxon>
        <taxon>Pseudomonadota</taxon>
        <taxon>Gammaproteobacteria</taxon>
        <taxon>Moraxellales</taxon>
        <taxon>Moraxellaceae</taxon>
        <taxon>Acinetobacter</taxon>
    </lineage>
</organism>
<dbReference type="PROSITE" id="PS51257">
    <property type="entry name" value="PROKAR_LIPOPROTEIN"/>
    <property type="match status" value="1"/>
</dbReference>
<evidence type="ECO:0000256" key="1">
    <source>
        <dbReference type="ARBA" id="ARBA00010790"/>
    </source>
</evidence>
<dbReference type="Proteomes" id="UP001595455">
    <property type="component" value="Unassembled WGS sequence"/>
</dbReference>
<comment type="caution">
    <text evidence="2">The sequence shown here is derived from an EMBL/GenBank/DDBJ whole genome shotgun (WGS) entry which is preliminary data.</text>
</comment>
<dbReference type="Gene3D" id="3.50.50.60">
    <property type="entry name" value="FAD/NAD(P)-binding domain"/>
    <property type="match status" value="1"/>
</dbReference>
<dbReference type="InterPro" id="IPR012132">
    <property type="entry name" value="GMC_OxRdtase"/>
</dbReference>